<dbReference type="Gene3D" id="2.60.40.10">
    <property type="entry name" value="Immunoglobulins"/>
    <property type="match status" value="1"/>
</dbReference>
<sequence>MNESQTVTLVCEADSDPLAKLEIVNITKGDERLLVEAHNNTISVRVANARCEYDMGAYQCKGKNMYQQVRELEIRIACSPRPSPFTPPIATAYRRRHTSAILSFTVVAFPSPIDAPYVWSKQIDCEWAILHNDSRFRIHISNDSPADKPFHITTTHWRFFKLFGPCEQ</sequence>
<protein>
    <recommendedName>
        <fullName evidence="1">Ig-like domain-containing protein</fullName>
    </recommendedName>
</protein>
<evidence type="ECO:0000259" key="1">
    <source>
        <dbReference type="PROSITE" id="PS50835"/>
    </source>
</evidence>
<dbReference type="InterPro" id="IPR013783">
    <property type="entry name" value="Ig-like_fold"/>
</dbReference>
<name>A0A9D4GAY2_DREPO</name>
<reference evidence="2" key="1">
    <citation type="journal article" date="2019" name="bioRxiv">
        <title>The Genome of the Zebra Mussel, Dreissena polymorpha: A Resource for Invasive Species Research.</title>
        <authorList>
            <person name="McCartney M.A."/>
            <person name="Auch B."/>
            <person name="Kono T."/>
            <person name="Mallez S."/>
            <person name="Zhang Y."/>
            <person name="Obille A."/>
            <person name="Becker A."/>
            <person name="Abrahante J.E."/>
            <person name="Garbe J."/>
            <person name="Badalamenti J.P."/>
            <person name="Herman A."/>
            <person name="Mangelson H."/>
            <person name="Liachko I."/>
            <person name="Sullivan S."/>
            <person name="Sone E.D."/>
            <person name="Koren S."/>
            <person name="Silverstein K.A.T."/>
            <person name="Beckman K.B."/>
            <person name="Gohl D.M."/>
        </authorList>
    </citation>
    <scope>NUCLEOTIDE SEQUENCE</scope>
    <source>
        <strain evidence="2">Duluth1</strain>
        <tissue evidence="2">Whole animal</tissue>
    </source>
</reference>
<accession>A0A9D4GAY2</accession>
<evidence type="ECO:0000313" key="2">
    <source>
        <dbReference type="EMBL" id="KAH3813789.1"/>
    </source>
</evidence>
<reference evidence="2" key="2">
    <citation type="submission" date="2020-11" db="EMBL/GenBank/DDBJ databases">
        <authorList>
            <person name="McCartney M.A."/>
            <person name="Auch B."/>
            <person name="Kono T."/>
            <person name="Mallez S."/>
            <person name="Becker A."/>
            <person name="Gohl D.M."/>
            <person name="Silverstein K.A.T."/>
            <person name="Koren S."/>
            <person name="Bechman K.B."/>
            <person name="Herman A."/>
            <person name="Abrahante J.E."/>
            <person name="Garbe J."/>
        </authorList>
    </citation>
    <scope>NUCLEOTIDE SEQUENCE</scope>
    <source>
        <strain evidence="2">Duluth1</strain>
        <tissue evidence="2">Whole animal</tissue>
    </source>
</reference>
<dbReference type="InterPro" id="IPR036179">
    <property type="entry name" value="Ig-like_dom_sf"/>
</dbReference>
<dbReference type="PROSITE" id="PS50835">
    <property type="entry name" value="IG_LIKE"/>
    <property type="match status" value="1"/>
</dbReference>
<keyword evidence="3" id="KW-1185">Reference proteome</keyword>
<evidence type="ECO:0000313" key="3">
    <source>
        <dbReference type="Proteomes" id="UP000828390"/>
    </source>
</evidence>
<organism evidence="2 3">
    <name type="scientific">Dreissena polymorpha</name>
    <name type="common">Zebra mussel</name>
    <name type="synonym">Mytilus polymorpha</name>
    <dbReference type="NCBI Taxonomy" id="45954"/>
    <lineage>
        <taxon>Eukaryota</taxon>
        <taxon>Metazoa</taxon>
        <taxon>Spiralia</taxon>
        <taxon>Lophotrochozoa</taxon>
        <taxon>Mollusca</taxon>
        <taxon>Bivalvia</taxon>
        <taxon>Autobranchia</taxon>
        <taxon>Heteroconchia</taxon>
        <taxon>Euheterodonta</taxon>
        <taxon>Imparidentia</taxon>
        <taxon>Neoheterodontei</taxon>
        <taxon>Myida</taxon>
        <taxon>Dreissenoidea</taxon>
        <taxon>Dreissenidae</taxon>
        <taxon>Dreissena</taxon>
    </lineage>
</organism>
<dbReference type="SUPFAM" id="SSF48726">
    <property type="entry name" value="Immunoglobulin"/>
    <property type="match status" value="1"/>
</dbReference>
<dbReference type="Proteomes" id="UP000828390">
    <property type="component" value="Unassembled WGS sequence"/>
</dbReference>
<proteinExistence type="predicted"/>
<feature type="domain" description="Ig-like" evidence="1">
    <location>
        <begin position="1"/>
        <end position="77"/>
    </location>
</feature>
<gene>
    <name evidence="2" type="ORF">DPMN_142257</name>
</gene>
<dbReference type="AlphaFoldDB" id="A0A9D4GAY2"/>
<comment type="caution">
    <text evidence="2">The sequence shown here is derived from an EMBL/GenBank/DDBJ whole genome shotgun (WGS) entry which is preliminary data.</text>
</comment>
<dbReference type="InterPro" id="IPR007110">
    <property type="entry name" value="Ig-like_dom"/>
</dbReference>
<dbReference type="EMBL" id="JAIWYP010000006">
    <property type="protein sequence ID" value="KAH3813789.1"/>
    <property type="molecule type" value="Genomic_DNA"/>
</dbReference>